<sequence>MAVIDAWQFCHDSQLMGVNGFLCPVYKSELLGPFLHAHGIFHEKFIDVAYKLSQSGKDFQAIFRKDGRIVQWIQDCNIRPIVPNSTVLNCALWDITNAKNRPNNSCAKIWNNVYDLLRKHLSSDENELRIDDLSFLVKLIWSSVNGNRLAACDLKLQKHRRKVNAGQIREITCALAKVYDINWTWIAKIINEYYAFGCDFFPMWEQICGDYSKYNRSVALVVRYIDYMPGTK</sequence>
<organism evidence="1">
    <name type="scientific">Harvfovirus sp</name>
    <dbReference type="NCBI Taxonomy" id="2487768"/>
    <lineage>
        <taxon>Viruses</taxon>
        <taxon>Varidnaviria</taxon>
        <taxon>Bamfordvirae</taxon>
        <taxon>Nucleocytoviricota</taxon>
        <taxon>Megaviricetes</taxon>
        <taxon>Imitervirales</taxon>
        <taxon>Mimiviridae</taxon>
        <taxon>Klosneuvirinae</taxon>
    </lineage>
</organism>
<gene>
    <name evidence="1" type="ORF">Harvfovirus22_18</name>
</gene>
<accession>A0A3G5A5Z1</accession>
<evidence type="ECO:0000313" key="1">
    <source>
        <dbReference type="EMBL" id="AYV81243.1"/>
    </source>
</evidence>
<protein>
    <submittedName>
        <fullName evidence="1">Uncharacterized protein</fullName>
    </submittedName>
</protein>
<proteinExistence type="predicted"/>
<dbReference type="EMBL" id="MK072264">
    <property type="protein sequence ID" value="AYV81243.1"/>
    <property type="molecule type" value="Genomic_DNA"/>
</dbReference>
<name>A0A3G5A5Z1_9VIRU</name>
<reference evidence="1" key="1">
    <citation type="submission" date="2018-10" db="EMBL/GenBank/DDBJ databases">
        <title>Hidden diversity of soil giant viruses.</title>
        <authorList>
            <person name="Schulz F."/>
            <person name="Alteio L."/>
            <person name="Goudeau D."/>
            <person name="Ryan E.M."/>
            <person name="Malmstrom R.R."/>
            <person name="Blanchard J."/>
            <person name="Woyke T."/>
        </authorList>
    </citation>
    <scope>NUCLEOTIDE SEQUENCE</scope>
    <source>
        <strain evidence="1">HAV1</strain>
    </source>
</reference>